<name>K2GN96_9RHOB</name>
<dbReference type="STRING" id="1231392.OCGS_1632"/>
<accession>K2GN96</accession>
<reference evidence="2 3" key="1">
    <citation type="journal article" date="2012" name="J. Bacteriol.">
        <title>Draft Genome Sequence of Oceaniovalibus guishaninsula JLT2003T.</title>
        <authorList>
            <person name="Tang K."/>
            <person name="Liu K."/>
            <person name="Jiao N."/>
        </authorList>
    </citation>
    <scope>NUCLEOTIDE SEQUENCE [LARGE SCALE GENOMIC DNA]</scope>
    <source>
        <strain evidence="2 3">JLT2003</strain>
    </source>
</reference>
<dbReference type="AlphaFoldDB" id="K2GN96"/>
<protein>
    <recommendedName>
        <fullName evidence="4">Lipoprotein</fullName>
    </recommendedName>
</protein>
<proteinExistence type="predicted"/>
<keyword evidence="1" id="KW-0732">Signal</keyword>
<dbReference type="EMBL" id="AMGO01000036">
    <property type="protein sequence ID" value="EKE44116.1"/>
    <property type="molecule type" value="Genomic_DNA"/>
</dbReference>
<feature type="signal peptide" evidence="1">
    <location>
        <begin position="1"/>
        <end position="16"/>
    </location>
</feature>
<dbReference type="RefSeq" id="WP_007426784.1">
    <property type="nucleotide sequence ID" value="NZ_AMGO01000036.1"/>
</dbReference>
<keyword evidence="3" id="KW-1185">Reference proteome</keyword>
<dbReference type="Proteomes" id="UP000006765">
    <property type="component" value="Unassembled WGS sequence"/>
</dbReference>
<evidence type="ECO:0000256" key="1">
    <source>
        <dbReference type="SAM" id="SignalP"/>
    </source>
</evidence>
<sequence length="55" mass="5589">MNRLAALTLAASALLAACQDTQPRAGAWVGITPDGVRVYPQIGVQSGNVGLVISP</sequence>
<dbReference type="PROSITE" id="PS51257">
    <property type="entry name" value="PROKAR_LIPOPROTEIN"/>
    <property type="match status" value="1"/>
</dbReference>
<feature type="chain" id="PRO_5003860183" description="Lipoprotein" evidence="1">
    <location>
        <begin position="17"/>
        <end position="55"/>
    </location>
</feature>
<comment type="caution">
    <text evidence="2">The sequence shown here is derived from an EMBL/GenBank/DDBJ whole genome shotgun (WGS) entry which is preliminary data.</text>
</comment>
<gene>
    <name evidence="2" type="ORF">OCGS_1632</name>
</gene>
<organism evidence="2 3">
    <name type="scientific">Oceaniovalibus guishaninsula JLT2003</name>
    <dbReference type="NCBI Taxonomy" id="1231392"/>
    <lineage>
        <taxon>Bacteria</taxon>
        <taxon>Pseudomonadati</taxon>
        <taxon>Pseudomonadota</taxon>
        <taxon>Alphaproteobacteria</taxon>
        <taxon>Rhodobacterales</taxon>
        <taxon>Roseobacteraceae</taxon>
        <taxon>Oceaniovalibus</taxon>
    </lineage>
</organism>
<evidence type="ECO:0000313" key="3">
    <source>
        <dbReference type="Proteomes" id="UP000006765"/>
    </source>
</evidence>
<evidence type="ECO:0008006" key="4">
    <source>
        <dbReference type="Google" id="ProtNLM"/>
    </source>
</evidence>
<evidence type="ECO:0000313" key="2">
    <source>
        <dbReference type="EMBL" id="EKE44116.1"/>
    </source>
</evidence>